<keyword evidence="3" id="KW-0378">Hydrolase</keyword>
<dbReference type="eggNOG" id="COG1305">
    <property type="taxonomic scope" value="Bacteria"/>
</dbReference>
<proteinExistence type="predicted"/>
<dbReference type="InterPro" id="IPR052901">
    <property type="entry name" value="Bact_TGase-like"/>
</dbReference>
<feature type="domain" description="Transglutaminase-like" evidence="2">
    <location>
        <begin position="125"/>
        <end position="218"/>
    </location>
</feature>
<dbReference type="Pfam" id="PF01841">
    <property type="entry name" value="Transglut_core"/>
    <property type="match status" value="1"/>
</dbReference>
<dbReference type="GO" id="GO:0008233">
    <property type="term" value="F:peptidase activity"/>
    <property type="evidence" value="ECO:0007669"/>
    <property type="project" value="UniProtKB-KW"/>
</dbReference>
<protein>
    <submittedName>
        <fullName evidence="3">Putative cysteine protease</fullName>
    </submittedName>
</protein>
<keyword evidence="1" id="KW-0812">Transmembrane</keyword>
<dbReference type="KEGG" id="slr:L21SP2_2641"/>
<reference evidence="3 4" key="1">
    <citation type="journal article" date="2015" name="Stand. Genomic Sci.">
        <title>Complete genome sequence and description of Salinispira pacifica gen. nov., sp. nov., a novel spirochaete isolated form a hypersaline microbial mat.</title>
        <authorList>
            <person name="Ben Hania W."/>
            <person name="Joseph M."/>
            <person name="Schumann P."/>
            <person name="Bunk B."/>
            <person name="Fiebig A."/>
            <person name="Sproer C."/>
            <person name="Klenk H.P."/>
            <person name="Fardeau M.L."/>
            <person name="Spring S."/>
        </authorList>
    </citation>
    <scope>NUCLEOTIDE SEQUENCE [LARGE SCALE GENOMIC DNA]</scope>
    <source>
        <strain evidence="3 4">L21-RPul-D2</strain>
    </source>
</reference>
<dbReference type="Gene3D" id="3.10.620.30">
    <property type="match status" value="1"/>
</dbReference>
<dbReference type="RefSeq" id="WP_024268894.1">
    <property type="nucleotide sequence ID" value="NC_023035.1"/>
</dbReference>
<evidence type="ECO:0000313" key="3">
    <source>
        <dbReference type="EMBL" id="AHC15993.1"/>
    </source>
</evidence>
<evidence type="ECO:0000256" key="1">
    <source>
        <dbReference type="SAM" id="Phobius"/>
    </source>
</evidence>
<accession>V5WJP3</accession>
<sequence length="394" mass="45055">MYSTIRDKVSSYQPLEIEPSVMDTRYYPLSFSYRARSLISNLSVHRIFPRTGELSSRDREDMAEYLEVNLSPLEEERYRDHLNSFLPEEAGYMERITAILNHYREYQYELGFTDDVSIPAISDFLFNHRSGDCTEFSNSAAILARLAGIPSRVVTGYLVSDGLQTNAHRQALGQLREQFPPLEKENPSDLYLVTTVHRHSWAQFYLPVYGWVDFEATSSAIPPQGGMDPNSLNVVIPDLQERTVYNRRIPIPWELLGTIALIIALLTAGGLYSIRWGRIIMLGIISRGSSEASAKALYRLLLVQLHAKGWELKRPDQTPKEYAGENPLFGDFARLYTRILYAPGWEAGQTDPELREKLRKEYRKLLKSGDAGPIPGAVKRILRLIFGLRDMRYL</sequence>
<dbReference type="InterPro" id="IPR038765">
    <property type="entry name" value="Papain-like_cys_pep_sf"/>
</dbReference>
<gene>
    <name evidence="3" type="ORF">L21SP2_2641</name>
</gene>
<dbReference type="PANTHER" id="PTHR42736:SF1">
    <property type="entry name" value="PROTEIN-GLUTAMINE GAMMA-GLUTAMYLTRANSFERASE"/>
    <property type="match status" value="1"/>
</dbReference>
<dbReference type="SMART" id="SM00460">
    <property type="entry name" value="TGc"/>
    <property type="match status" value="1"/>
</dbReference>
<name>V5WJP3_9SPIO</name>
<keyword evidence="1" id="KW-1133">Transmembrane helix</keyword>
<dbReference type="PANTHER" id="PTHR42736">
    <property type="entry name" value="PROTEIN-GLUTAMINE GAMMA-GLUTAMYLTRANSFERASE"/>
    <property type="match status" value="1"/>
</dbReference>
<dbReference type="STRING" id="1307761.L21SP2_2641"/>
<dbReference type="HOGENOM" id="CLU_699988_0_0_12"/>
<dbReference type="EMBL" id="CP006939">
    <property type="protein sequence ID" value="AHC15993.1"/>
    <property type="molecule type" value="Genomic_DNA"/>
</dbReference>
<keyword evidence="4" id="KW-1185">Reference proteome</keyword>
<evidence type="ECO:0000259" key="2">
    <source>
        <dbReference type="SMART" id="SM00460"/>
    </source>
</evidence>
<keyword evidence="1" id="KW-0472">Membrane</keyword>
<dbReference type="OrthoDB" id="9787782at2"/>
<evidence type="ECO:0000313" key="4">
    <source>
        <dbReference type="Proteomes" id="UP000018680"/>
    </source>
</evidence>
<dbReference type="InterPro" id="IPR002931">
    <property type="entry name" value="Transglutaminase-like"/>
</dbReference>
<dbReference type="GO" id="GO:0006508">
    <property type="term" value="P:proteolysis"/>
    <property type="evidence" value="ECO:0007669"/>
    <property type="project" value="UniProtKB-KW"/>
</dbReference>
<organism evidence="3 4">
    <name type="scientific">Salinispira pacifica</name>
    <dbReference type="NCBI Taxonomy" id="1307761"/>
    <lineage>
        <taxon>Bacteria</taxon>
        <taxon>Pseudomonadati</taxon>
        <taxon>Spirochaetota</taxon>
        <taxon>Spirochaetia</taxon>
        <taxon>Spirochaetales</taxon>
        <taxon>Spirochaetaceae</taxon>
        <taxon>Salinispira</taxon>
    </lineage>
</organism>
<dbReference type="Proteomes" id="UP000018680">
    <property type="component" value="Chromosome"/>
</dbReference>
<dbReference type="SUPFAM" id="SSF54001">
    <property type="entry name" value="Cysteine proteinases"/>
    <property type="match status" value="1"/>
</dbReference>
<dbReference type="AlphaFoldDB" id="V5WJP3"/>
<keyword evidence="3" id="KW-0645">Protease</keyword>
<feature type="transmembrane region" description="Helical" evidence="1">
    <location>
        <begin position="255"/>
        <end position="274"/>
    </location>
</feature>